<reference evidence="1 2" key="1">
    <citation type="journal article" date="2022" name="Allergy">
        <title>Genome assembly and annotation of Periplaneta americana reveal a comprehensive cockroach allergen profile.</title>
        <authorList>
            <person name="Wang L."/>
            <person name="Xiong Q."/>
            <person name="Saelim N."/>
            <person name="Wang L."/>
            <person name="Nong W."/>
            <person name="Wan A.T."/>
            <person name="Shi M."/>
            <person name="Liu X."/>
            <person name="Cao Q."/>
            <person name="Hui J.H.L."/>
            <person name="Sookrung N."/>
            <person name="Leung T.F."/>
            <person name="Tungtrongchitr A."/>
            <person name="Tsui S.K.W."/>
        </authorList>
    </citation>
    <scope>NUCLEOTIDE SEQUENCE [LARGE SCALE GENOMIC DNA]</scope>
    <source>
        <strain evidence="1">PWHHKU_190912</strain>
    </source>
</reference>
<evidence type="ECO:0000313" key="1">
    <source>
        <dbReference type="EMBL" id="KAJ4426817.1"/>
    </source>
</evidence>
<dbReference type="EMBL" id="JAJSOF020000039">
    <property type="protein sequence ID" value="KAJ4426817.1"/>
    <property type="molecule type" value="Genomic_DNA"/>
</dbReference>
<keyword evidence="2" id="KW-1185">Reference proteome</keyword>
<organism evidence="1 2">
    <name type="scientific">Periplaneta americana</name>
    <name type="common">American cockroach</name>
    <name type="synonym">Blatta americana</name>
    <dbReference type="NCBI Taxonomy" id="6978"/>
    <lineage>
        <taxon>Eukaryota</taxon>
        <taxon>Metazoa</taxon>
        <taxon>Ecdysozoa</taxon>
        <taxon>Arthropoda</taxon>
        <taxon>Hexapoda</taxon>
        <taxon>Insecta</taxon>
        <taxon>Pterygota</taxon>
        <taxon>Neoptera</taxon>
        <taxon>Polyneoptera</taxon>
        <taxon>Dictyoptera</taxon>
        <taxon>Blattodea</taxon>
        <taxon>Blattoidea</taxon>
        <taxon>Blattidae</taxon>
        <taxon>Blattinae</taxon>
        <taxon>Periplaneta</taxon>
    </lineage>
</organism>
<dbReference type="Proteomes" id="UP001148838">
    <property type="component" value="Unassembled WGS sequence"/>
</dbReference>
<gene>
    <name evidence="1" type="ORF">ANN_26616</name>
</gene>
<name>A0ABQ8RYS7_PERAM</name>
<accession>A0ABQ8RYS7</accession>
<comment type="caution">
    <text evidence="1">The sequence shown here is derived from an EMBL/GenBank/DDBJ whole genome shotgun (WGS) entry which is preliminary data.</text>
</comment>
<evidence type="ECO:0000313" key="2">
    <source>
        <dbReference type="Proteomes" id="UP001148838"/>
    </source>
</evidence>
<proteinExistence type="predicted"/>
<sequence length="200" mass="23289">MLGLYHTVYRAVASWSKASCLGLALRNARWFNSSRRKNFPHEISVSVWDRWPSSIVMHLGSYDLVRKARYNGWGYDHPNKRYLNSCWTIVHLCFVMRMRGQQPAEYAIRKVQDNREGLELNGLHQLLVYADDVNMLGENPQTFRENVEILVEVNTELDFENGDALYQEYCLLKEIIPILKDLPTPQELSDTVLKTRSVPN</sequence>
<protein>
    <submittedName>
        <fullName evidence="1">Uncharacterized protein</fullName>
    </submittedName>
</protein>